<gene>
    <name evidence="2" type="ORF">L917_18791</name>
</gene>
<accession>W2K873</accession>
<feature type="compositionally biased region" description="Basic residues" evidence="1">
    <location>
        <begin position="161"/>
        <end position="170"/>
    </location>
</feature>
<dbReference type="Proteomes" id="UP000054423">
    <property type="component" value="Unassembled WGS sequence"/>
</dbReference>
<proteinExistence type="predicted"/>
<dbReference type="EMBL" id="KI682648">
    <property type="protein sequence ID" value="ETL80739.1"/>
    <property type="molecule type" value="Genomic_DNA"/>
</dbReference>
<feature type="region of interest" description="Disordered" evidence="1">
    <location>
        <begin position="161"/>
        <end position="194"/>
    </location>
</feature>
<evidence type="ECO:0000256" key="1">
    <source>
        <dbReference type="SAM" id="MobiDB-lite"/>
    </source>
</evidence>
<name>W2K873_PHYNI</name>
<organism evidence="2">
    <name type="scientific">Phytophthora nicotianae</name>
    <name type="common">Potato buckeye rot agent</name>
    <name type="synonym">Phytophthora parasitica</name>
    <dbReference type="NCBI Taxonomy" id="4792"/>
    <lineage>
        <taxon>Eukaryota</taxon>
        <taxon>Sar</taxon>
        <taxon>Stramenopiles</taxon>
        <taxon>Oomycota</taxon>
        <taxon>Peronosporomycetes</taxon>
        <taxon>Peronosporales</taxon>
        <taxon>Peronosporaceae</taxon>
        <taxon>Phytophthora</taxon>
    </lineage>
</organism>
<protein>
    <submittedName>
        <fullName evidence="2">Uncharacterized protein</fullName>
    </submittedName>
</protein>
<dbReference type="AlphaFoldDB" id="W2K873"/>
<sequence length="194" mass="21915">MSMRKKTVISTNHRAFLKRRTIYAGARNAELCTDQLSSPLSVADHKFLQYLNHEQGFAAGHRADKRHGRVRAGRNARPGRQGACALLRGRLVSGLPRFPAGAQQVLRDCKRQPGRGLRGLRRLSQGSTSTFHGQAGSLVDGTFRGRDAHAAQAQVWRLRRRRGERAKPHHAQGWYPDARGHPPRWRGRRLPRCR</sequence>
<evidence type="ECO:0000313" key="2">
    <source>
        <dbReference type="EMBL" id="ETL80739.1"/>
    </source>
</evidence>
<feature type="compositionally biased region" description="Basic residues" evidence="1">
    <location>
        <begin position="181"/>
        <end position="194"/>
    </location>
</feature>
<reference evidence="2" key="1">
    <citation type="submission" date="2013-11" db="EMBL/GenBank/DDBJ databases">
        <title>The Genome Sequence of Phytophthora parasitica CHvinca01.</title>
        <authorList>
            <consortium name="The Broad Institute Genomics Platform"/>
            <person name="Russ C."/>
            <person name="Tyler B."/>
            <person name="Panabieres F."/>
            <person name="Shan W."/>
            <person name="Tripathy S."/>
            <person name="Grunwald N."/>
            <person name="Machado M."/>
            <person name="Johnson C.S."/>
            <person name="Arredondo F."/>
            <person name="Hong C."/>
            <person name="Coffey M."/>
            <person name="Young S.K."/>
            <person name="Zeng Q."/>
            <person name="Gargeya S."/>
            <person name="Fitzgerald M."/>
            <person name="Abouelleil A."/>
            <person name="Alvarado L."/>
            <person name="Chapman S.B."/>
            <person name="Gainer-Dewar J."/>
            <person name="Goldberg J."/>
            <person name="Griggs A."/>
            <person name="Gujja S."/>
            <person name="Hansen M."/>
            <person name="Howarth C."/>
            <person name="Imamovic A."/>
            <person name="Ireland A."/>
            <person name="Larimer J."/>
            <person name="McCowan C."/>
            <person name="Murphy C."/>
            <person name="Pearson M."/>
            <person name="Poon T.W."/>
            <person name="Priest M."/>
            <person name="Roberts A."/>
            <person name="Saif S."/>
            <person name="Shea T."/>
            <person name="Sykes S."/>
            <person name="Wortman J."/>
            <person name="Nusbaum C."/>
            <person name="Birren B."/>
        </authorList>
    </citation>
    <scope>NUCLEOTIDE SEQUENCE [LARGE SCALE GENOMIC DNA]</scope>
    <source>
        <strain evidence="2">CHvinca01</strain>
    </source>
</reference>